<dbReference type="PROSITE" id="PS51319">
    <property type="entry name" value="TFIIS_N"/>
    <property type="match status" value="1"/>
</dbReference>
<evidence type="ECO:0000256" key="2">
    <source>
        <dbReference type="ARBA" id="ARBA00005361"/>
    </source>
</evidence>
<dbReference type="GO" id="GO:0007018">
    <property type="term" value="P:microtubule-based movement"/>
    <property type="evidence" value="ECO:0007669"/>
    <property type="project" value="TreeGrafter"/>
</dbReference>
<keyword evidence="3 4" id="KW-0539">Nucleus</keyword>
<dbReference type="EMBL" id="SCEB01215535">
    <property type="protein sequence ID" value="RXM29086.1"/>
    <property type="molecule type" value="Genomic_DNA"/>
</dbReference>
<dbReference type="PANTHER" id="PTHR21255">
    <property type="entry name" value="T-COMPLEX-ASSOCIATED-TESTIS-EXPRESSED 1/ DYNEIN LIGHT CHAIN"/>
    <property type="match status" value="1"/>
</dbReference>
<dbReference type="Proteomes" id="UP000289886">
    <property type="component" value="Unassembled WGS sequence"/>
</dbReference>
<dbReference type="SUPFAM" id="SSF47676">
    <property type="entry name" value="Conserved domain common to transcription factors TFIIS, elongin A, CRSP70"/>
    <property type="match status" value="1"/>
</dbReference>
<dbReference type="SUPFAM" id="SSF46942">
    <property type="entry name" value="Elongation factor TFIIS domain 2"/>
    <property type="match status" value="1"/>
</dbReference>
<dbReference type="GO" id="GO:0045505">
    <property type="term" value="F:dynein intermediate chain binding"/>
    <property type="evidence" value="ECO:0007669"/>
    <property type="project" value="TreeGrafter"/>
</dbReference>
<evidence type="ECO:0000259" key="5">
    <source>
        <dbReference type="PROSITE" id="PS51319"/>
    </source>
</evidence>
<feature type="domain" description="TFIIS N-terminal" evidence="5">
    <location>
        <begin position="39"/>
        <end position="113"/>
    </location>
</feature>
<dbReference type="CDD" id="cd00183">
    <property type="entry name" value="TFIIS_I"/>
    <property type="match status" value="1"/>
</dbReference>
<gene>
    <name evidence="6" type="ORF">EOD39_9162</name>
</gene>
<dbReference type="InterPro" id="IPR036575">
    <property type="entry name" value="TFIIS_cen_dom_sf"/>
</dbReference>
<dbReference type="CDD" id="cd21451">
    <property type="entry name" value="DLC-like_TCTEX1D"/>
    <property type="match status" value="1"/>
</dbReference>
<dbReference type="InterPro" id="IPR035441">
    <property type="entry name" value="TFIIS/LEDGF_dom_sf"/>
</dbReference>
<dbReference type="GO" id="GO:0005634">
    <property type="term" value="C:nucleus"/>
    <property type="evidence" value="ECO:0007669"/>
    <property type="project" value="UniProtKB-SubCell"/>
</dbReference>
<accession>A0A444U1J4</accession>
<dbReference type="GO" id="GO:0006351">
    <property type="term" value="P:DNA-templated transcription"/>
    <property type="evidence" value="ECO:0007669"/>
    <property type="project" value="InterPro"/>
</dbReference>
<dbReference type="GO" id="GO:0005868">
    <property type="term" value="C:cytoplasmic dynein complex"/>
    <property type="evidence" value="ECO:0007669"/>
    <property type="project" value="TreeGrafter"/>
</dbReference>
<sequence>MDKFVVRLSKDEAKKEVKTQGKIYRQATIESLRRVVVIEDIARFKSMLELPGQTQENLVLALTELKKKIPSKEVLRSTKIGHTVNKMRKHSDPEVASLASEVYRQWKTFIEENANKPSIEVRCDQQTESLRNNARKLLSESMEVEADHPLVENIEREVFHQCSRLINGAYRRTVRTLVFTLKHKPDIRTQSSVMAAKPSNPQLARKSSKTLQATSQSNGMISLKGLLAAQKFTRGLKERTALKLASNRGTGARLRKPVTIIDDQVPDTSSKPKEKFSSTLVDKLMQEYLRSKLEKVSYDPTLCTKLTRDLSEEIKDMVKKSTPPQYKLVCVVTLGKKANEDAVAASRCLWDSHTDNFTSYTYQNRTLFCIATVFAVYSE</sequence>
<dbReference type="GO" id="GO:0005737">
    <property type="term" value="C:cytoplasm"/>
    <property type="evidence" value="ECO:0007669"/>
    <property type="project" value="TreeGrafter"/>
</dbReference>
<dbReference type="InterPro" id="IPR038586">
    <property type="entry name" value="Tctex-1-like_sf"/>
</dbReference>
<keyword evidence="7" id="KW-1185">Reference proteome</keyword>
<dbReference type="Pfam" id="PF08711">
    <property type="entry name" value="Med26"/>
    <property type="match status" value="1"/>
</dbReference>
<proteinExistence type="inferred from homology"/>
<protein>
    <submittedName>
        <fullName evidence="6">Transcription elongation factor A N-terminal and central domain-containing protein 2</fullName>
    </submittedName>
</protein>
<organism evidence="6 7">
    <name type="scientific">Acipenser ruthenus</name>
    <name type="common">Sterlet sturgeon</name>
    <dbReference type="NCBI Taxonomy" id="7906"/>
    <lineage>
        <taxon>Eukaryota</taxon>
        <taxon>Metazoa</taxon>
        <taxon>Chordata</taxon>
        <taxon>Craniata</taxon>
        <taxon>Vertebrata</taxon>
        <taxon>Euteleostomi</taxon>
        <taxon>Actinopterygii</taxon>
        <taxon>Chondrostei</taxon>
        <taxon>Acipenseriformes</taxon>
        <taxon>Acipenseridae</taxon>
        <taxon>Acipenser</taxon>
    </lineage>
</organism>
<name>A0A444U1J4_ACIRT</name>
<dbReference type="SMART" id="SM00509">
    <property type="entry name" value="TFS2N"/>
    <property type="match status" value="1"/>
</dbReference>
<comment type="caution">
    <text evidence="6">The sequence shown here is derived from an EMBL/GenBank/DDBJ whole genome shotgun (WGS) entry which is preliminary data.</text>
</comment>
<dbReference type="InterPro" id="IPR017923">
    <property type="entry name" value="TFIIS_N"/>
</dbReference>
<dbReference type="GO" id="GO:0003746">
    <property type="term" value="F:translation elongation factor activity"/>
    <property type="evidence" value="ECO:0007669"/>
    <property type="project" value="UniProtKB-KW"/>
</dbReference>
<evidence type="ECO:0000256" key="1">
    <source>
        <dbReference type="ARBA" id="ARBA00004123"/>
    </source>
</evidence>
<dbReference type="Gene3D" id="3.30.1140.40">
    <property type="entry name" value="Tctex-1"/>
    <property type="match status" value="1"/>
</dbReference>
<dbReference type="InterPro" id="IPR003617">
    <property type="entry name" value="TFIIS/CRSP70_N_sub"/>
</dbReference>
<evidence type="ECO:0000313" key="6">
    <source>
        <dbReference type="EMBL" id="RXM29086.1"/>
    </source>
</evidence>
<keyword evidence="6" id="KW-0251">Elongation factor</keyword>
<dbReference type="InterPro" id="IPR005334">
    <property type="entry name" value="Tctex-1-like"/>
</dbReference>
<dbReference type="PANTHER" id="PTHR21255:SF61">
    <property type="entry name" value="TCTEX1 DOMAIN CONTAINING 1"/>
    <property type="match status" value="1"/>
</dbReference>
<dbReference type="Gene3D" id="1.10.472.30">
    <property type="entry name" value="Transcription elongation factor S-II, central domain"/>
    <property type="match status" value="1"/>
</dbReference>
<dbReference type="AlphaFoldDB" id="A0A444U1J4"/>
<reference evidence="6 7" key="1">
    <citation type="submission" date="2019-01" db="EMBL/GenBank/DDBJ databases">
        <title>Draft Genome and Complete Hox-Cluster Characterization of the Sterlet Sturgeon (Acipenser ruthenus).</title>
        <authorList>
            <person name="Wei Q."/>
        </authorList>
    </citation>
    <scope>NUCLEOTIDE SEQUENCE [LARGE SCALE GENOMIC DNA]</scope>
    <source>
        <strain evidence="6">WHYD16114868_AA</strain>
        <tissue evidence="6">Blood</tissue>
    </source>
</reference>
<dbReference type="Gene3D" id="1.20.930.10">
    <property type="entry name" value="Conserved domain common to transcription factors TFIIS, elongin A, CRSP70"/>
    <property type="match status" value="1"/>
</dbReference>
<evidence type="ECO:0000256" key="3">
    <source>
        <dbReference type="ARBA" id="ARBA00023242"/>
    </source>
</evidence>
<dbReference type="Pfam" id="PF03645">
    <property type="entry name" value="Tctex-1"/>
    <property type="match status" value="1"/>
</dbReference>
<comment type="similarity">
    <text evidence="2">Belongs to the dynein light chain Tctex-type family.</text>
</comment>
<comment type="subcellular location">
    <subcellularLocation>
        <location evidence="1 4">Nucleus</location>
    </subcellularLocation>
</comment>
<keyword evidence="6" id="KW-0648">Protein biosynthesis</keyword>
<evidence type="ECO:0000256" key="4">
    <source>
        <dbReference type="PROSITE-ProRule" id="PRU00649"/>
    </source>
</evidence>
<evidence type="ECO:0000313" key="7">
    <source>
        <dbReference type="Proteomes" id="UP000289886"/>
    </source>
</evidence>